<dbReference type="eggNOG" id="COG1598">
    <property type="taxonomic scope" value="Bacteria"/>
</dbReference>
<gene>
    <name evidence="3" type="ORF">CLOBOL_05116</name>
</gene>
<dbReference type="PaxDb" id="411902-CLOBOL_05116"/>
<name>A8RYG1_ENTBW</name>
<evidence type="ECO:0000313" key="3">
    <source>
        <dbReference type="EMBL" id="EDP14574.1"/>
    </source>
</evidence>
<evidence type="ECO:0000313" key="4">
    <source>
        <dbReference type="Proteomes" id="UP000005396"/>
    </source>
</evidence>
<dbReference type="EMBL" id="ABCC02000039">
    <property type="protein sequence ID" value="EDP14574.1"/>
    <property type="molecule type" value="Genomic_DNA"/>
</dbReference>
<keyword evidence="1" id="KW-1133">Transmembrane helix</keyword>
<dbReference type="Proteomes" id="UP000005396">
    <property type="component" value="Unassembled WGS sequence"/>
</dbReference>
<dbReference type="InterPro" id="IPR031807">
    <property type="entry name" value="HicB-like"/>
</dbReference>
<keyword evidence="1" id="KW-0812">Transmembrane</keyword>
<dbReference type="HOGENOM" id="CLU_114047_0_3_9"/>
<dbReference type="AlphaFoldDB" id="A8RYG1"/>
<reference evidence="3 4" key="1">
    <citation type="submission" date="2007-08" db="EMBL/GenBank/DDBJ databases">
        <authorList>
            <person name="Fulton L."/>
            <person name="Clifton S."/>
            <person name="Fulton B."/>
            <person name="Xu J."/>
            <person name="Minx P."/>
            <person name="Pepin K.H."/>
            <person name="Johnson M."/>
            <person name="Thiruvilangam P."/>
            <person name="Bhonagiri V."/>
            <person name="Nash W.E."/>
            <person name="Mardis E.R."/>
            <person name="Wilson R.K."/>
        </authorList>
    </citation>
    <scope>NUCLEOTIDE SEQUENCE [LARGE SCALE GENOMIC DNA]</scope>
    <source>
        <strain evidence="4">ATCC BAA-613 / DSM 15670 / CCUG 46953 / JCM 12243 / WAL 16351</strain>
    </source>
</reference>
<feature type="domain" description="HicB-like antitoxin of toxin-antitoxin system" evidence="2">
    <location>
        <begin position="47"/>
        <end position="128"/>
    </location>
</feature>
<proteinExistence type="predicted"/>
<dbReference type="Pfam" id="PF15919">
    <property type="entry name" value="HicB_lk_antitox"/>
    <property type="match status" value="1"/>
</dbReference>
<sequence length="134" mass="16075">MKTIPQNHSKKLQLSKTSLRLYRIKIQYIISMLYYEYWRKKKMTFTYPAVFTPHKNDKGYHVTFPDLQCCEADGPDLEDAVEHAREAAYNWLYLEIEEKTFEFPPQTHMEDIRLEEGEFLKHIMVTVKLLPDND</sequence>
<accession>A8RYG1</accession>
<protein>
    <recommendedName>
        <fullName evidence="2">HicB-like antitoxin of toxin-antitoxin system domain-containing protein</fullName>
    </recommendedName>
</protein>
<feature type="transmembrane region" description="Helical" evidence="1">
    <location>
        <begin position="21"/>
        <end position="38"/>
    </location>
</feature>
<dbReference type="InterPro" id="IPR035069">
    <property type="entry name" value="TTHA1013/TTHA0281-like"/>
</dbReference>
<dbReference type="SUPFAM" id="SSF143100">
    <property type="entry name" value="TTHA1013/TTHA0281-like"/>
    <property type="match status" value="1"/>
</dbReference>
<comment type="caution">
    <text evidence="3">The sequence shown here is derived from an EMBL/GenBank/DDBJ whole genome shotgun (WGS) entry which is preliminary data.</text>
</comment>
<evidence type="ECO:0000259" key="2">
    <source>
        <dbReference type="Pfam" id="PF15919"/>
    </source>
</evidence>
<reference evidence="3 4" key="2">
    <citation type="submission" date="2007-09" db="EMBL/GenBank/DDBJ databases">
        <title>Draft genome sequence of Clostridium bolteae (ATCC BAA-613).</title>
        <authorList>
            <person name="Sudarsanam P."/>
            <person name="Ley R."/>
            <person name="Guruge J."/>
            <person name="Turnbaugh P.J."/>
            <person name="Mahowald M."/>
            <person name="Liep D."/>
            <person name="Gordon J."/>
        </authorList>
    </citation>
    <scope>NUCLEOTIDE SEQUENCE [LARGE SCALE GENOMIC DNA]</scope>
    <source>
        <strain evidence="4">ATCC BAA-613 / DSM 15670 / CCUG 46953 / JCM 12243 / WAL 16351</strain>
    </source>
</reference>
<evidence type="ECO:0000256" key="1">
    <source>
        <dbReference type="SAM" id="Phobius"/>
    </source>
</evidence>
<organism evidence="3 4">
    <name type="scientific">Enterocloster bolteae (strain ATCC BAA-613 / DSM 15670 / CCUG 46953 / JCM 12243 / WAL 16351)</name>
    <name type="common">Clostridium bolteae</name>
    <dbReference type="NCBI Taxonomy" id="411902"/>
    <lineage>
        <taxon>Bacteria</taxon>
        <taxon>Bacillati</taxon>
        <taxon>Bacillota</taxon>
        <taxon>Clostridia</taxon>
        <taxon>Lachnospirales</taxon>
        <taxon>Lachnospiraceae</taxon>
        <taxon>Enterocloster</taxon>
    </lineage>
</organism>
<keyword evidence="1" id="KW-0472">Membrane</keyword>
<dbReference type="Gene3D" id="3.30.160.250">
    <property type="match status" value="1"/>
</dbReference>